<dbReference type="RefSeq" id="WP_014110719.1">
    <property type="nucleotide sequence ID" value="NC_016043.1"/>
</dbReference>
<protein>
    <submittedName>
        <fullName evidence="1">Putative exported protein</fullName>
    </submittedName>
</protein>
<reference evidence="1 2" key="2">
    <citation type="journal article" date="2012" name="PLoS ONE">
        <title>Genomic characterization of the taylorella genus.</title>
        <authorList>
            <person name="Hebert L."/>
            <person name="Moumen B."/>
            <person name="Pons N."/>
            <person name="Duquesne F."/>
            <person name="Breuil M.F."/>
            <person name="Goux D."/>
            <person name="Batto J.M."/>
            <person name="Laugier C."/>
            <person name="Renault P."/>
            <person name="Petry S."/>
        </authorList>
    </citation>
    <scope>NUCLEOTIDE SEQUENCE [LARGE SCALE GENOMIC DNA]</scope>
    <source>
        <strain evidence="1 2">MCE3</strain>
    </source>
</reference>
<dbReference type="KEGG" id="tas:TASI_0029"/>
<dbReference type="EMBL" id="CP003059">
    <property type="protein sequence ID" value="AEP35820.1"/>
    <property type="molecule type" value="Genomic_DNA"/>
</dbReference>
<dbReference type="Proteomes" id="UP000009284">
    <property type="component" value="Chromosome"/>
</dbReference>
<organism evidence="1 2">
    <name type="scientific">Taylorella asinigenitalis (strain MCE3)</name>
    <dbReference type="NCBI Taxonomy" id="1008459"/>
    <lineage>
        <taxon>Bacteria</taxon>
        <taxon>Pseudomonadati</taxon>
        <taxon>Pseudomonadota</taxon>
        <taxon>Betaproteobacteria</taxon>
        <taxon>Burkholderiales</taxon>
        <taxon>Alcaligenaceae</taxon>
        <taxon>Taylorella</taxon>
    </lineage>
</organism>
<reference key="1">
    <citation type="submission" date="2011-09" db="EMBL/GenBank/DDBJ databases">
        <title>Genomic characterization of the Taylorella genus.</title>
        <authorList>
            <person name="Hebert L."/>
            <person name="Moumen B."/>
            <person name="Pons N."/>
            <person name="Duquesne F."/>
            <person name="Breuil M.-F."/>
            <person name="Goux D."/>
            <person name="Batto J.-M."/>
            <person name="Renault P."/>
            <person name="Laugier C."/>
            <person name="Petry S."/>
        </authorList>
    </citation>
    <scope>NUCLEOTIDE SEQUENCE</scope>
    <source>
        <strain>MCE3</strain>
    </source>
</reference>
<dbReference type="AlphaFoldDB" id="G4QD03"/>
<dbReference type="OrthoDB" id="9182752at2"/>
<dbReference type="eggNOG" id="ENOG502ZP3T">
    <property type="taxonomic scope" value="Bacteria"/>
</dbReference>
<sequence length="190" mass="20771">MSWRLLFFTLLLLAGAATLAGLQAGEWLIAHAPTQANLKNLSEEDPSPVLGPDGIPVMKEPPQPLMNGLIGIPEKNYSINWKIKKSTEAQMLSQLKNDPLAPLIDPNSPNSIYANQSASNAKGNFPAPIHNPVSVPVAPSNSNNWEASFHAELAECRKKGFGERGECVRRVRNNYCSANNAWGKVRDCER</sequence>
<dbReference type="STRING" id="1008459.TASI_0029"/>
<proteinExistence type="predicted"/>
<accession>G4QD03</accession>
<dbReference type="HOGENOM" id="CLU_123726_0_0_4"/>
<evidence type="ECO:0000313" key="2">
    <source>
        <dbReference type="Proteomes" id="UP000009284"/>
    </source>
</evidence>
<evidence type="ECO:0000313" key="1">
    <source>
        <dbReference type="EMBL" id="AEP35820.1"/>
    </source>
</evidence>
<keyword evidence="2" id="KW-1185">Reference proteome</keyword>
<gene>
    <name evidence="1" type="ordered locus">TASI_0029</name>
</gene>
<name>G4QD03_TAYAM</name>